<feature type="domain" description="UvrC family homology region profile" evidence="1">
    <location>
        <begin position="14"/>
        <end position="196"/>
    </location>
</feature>
<evidence type="ECO:0000313" key="2">
    <source>
        <dbReference type="EMBL" id="CAI2196952.1"/>
    </source>
</evidence>
<reference evidence="2" key="1">
    <citation type="submission" date="2022-08" db="EMBL/GenBank/DDBJ databases">
        <authorList>
            <person name="Kallberg Y."/>
            <person name="Tangrot J."/>
            <person name="Rosling A."/>
        </authorList>
    </citation>
    <scope>NUCLEOTIDE SEQUENCE</scope>
    <source>
        <strain evidence="2">Wild A</strain>
    </source>
</reference>
<dbReference type="GO" id="GO:0009380">
    <property type="term" value="C:excinuclease repair complex"/>
    <property type="evidence" value="ECO:0007669"/>
    <property type="project" value="TreeGrafter"/>
</dbReference>
<dbReference type="AlphaFoldDB" id="A0A9W4T9A4"/>
<accession>A0A9W4T9A4</accession>
<organism evidence="2 3">
    <name type="scientific">Funneliformis geosporum</name>
    <dbReference type="NCBI Taxonomy" id="1117311"/>
    <lineage>
        <taxon>Eukaryota</taxon>
        <taxon>Fungi</taxon>
        <taxon>Fungi incertae sedis</taxon>
        <taxon>Mucoromycota</taxon>
        <taxon>Glomeromycotina</taxon>
        <taxon>Glomeromycetes</taxon>
        <taxon>Glomerales</taxon>
        <taxon>Glomeraceae</taxon>
        <taxon>Funneliformis</taxon>
    </lineage>
</organism>
<dbReference type="Pfam" id="PF08459">
    <property type="entry name" value="UvrC_RNaseH_dom"/>
    <property type="match status" value="1"/>
</dbReference>
<gene>
    <name evidence="2" type="ORF">FWILDA_LOCUS17834</name>
</gene>
<evidence type="ECO:0000313" key="3">
    <source>
        <dbReference type="Proteomes" id="UP001153678"/>
    </source>
</evidence>
<dbReference type="Proteomes" id="UP001153678">
    <property type="component" value="Unassembled WGS sequence"/>
</dbReference>
<proteinExistence type="predicted"/>
<keyword evidence="3" id="KW-1185">Reference proteome</keyword>
<protein>
    <submittedName>
        <fullName evidence="2">15475_t:CDS:1</fullName>
    </submittedName>
</protein>
<dbReference type="InterPro" id="IPR050066">
    <property type="entry name" value="UvrABC_protein_C"/>
</dbReference>
<feature type="non-terminal residue" evidence="2">
    <location>
        <position position="1"/>
    </location>
</feature>
<dbReference type="PANTHER" id="PTHR30562:SF1">
    <property type="entry name" value="UVRABC SYSTEM PROTEIN C"/>
    <property type="match status" value="1"/>
</dbReference>
<dbReference type="InterPro" id="IPR038476">
    <property type="entry name" value="UvrC_RNase_H_dom_sf"/>
</dbReference>
<dbReference type="GO" id="GO:0009381">
    <property type="term" value="F:excinuclease ABC activity"/>
    <property type="evidence" value="ECO:0007669"/>
    <property type="project" value="InterPro"/>
</dbReference>
<comment type="caution">
    <text evidence="2">The sequence shown here is derived from an EMBL/GenBank/DDBJ whole genome shotgun (WGS) entry which is preliminary data.</text>
</comment>
<dbReference type="OrthoDB" id="2440029at2759"/>
<sequence length="260" mass="29741">TYEQKNIVAVCLLIYRYGKLVAIDETAFPNNLLPQTLYLSKKFIGIELLGEEFGFTLKLPQRGRKKKAINLAQQNAQQQVNQSQVLTEISNFLSIPTPNYIECLDISNLYKQAVVAGFLAFINGRSNLAKSKLYKLENKIEENLANSEQNTNQESDLSRIKKACLVHYRKHLSGHTPHLIIVDGGKEQVKTVQQVLKELNLKIPVIGLVKDEKHQTAKIITNNLKTLEFGKNEKIKNFFSNCQAEVHRYAINFHRKLHRK</sequence>
<dbReference type="PROSITE" id="PS50165">
    <property type="entry name" value="UVRC"/>
    <property type="match status" value="1"/>
</dbReference>
<dbReference type="Gene3D" id="3.30.420.340">
    <property type="entry name" value="UvrC, RNAse H endonuclease domain"/>
    <property type="match status" value="1"/>
</dbReference>
<feature type="non-terminal residue" evidence="2">
    <location>
        <position position="260"/>
    </location>
</feature>
<dbReference type="InterPro" id="IPR001162">
    <property type="entry name" value="UvrC_RNase_H_dom"/>
</dbReference>
<dbReference type="GO" id="GO:0006974">
    <property type="term" value="P:DNA damage response"/>
    <property type="evidence" value="ECO:0007669"/>
    <property type="project" value="TreeGrafter"/>
</dbReference>
<dbReference type="EMBL" id="CAMKVN010015307">
    <property type="protein sequence ID" value="CAI2196952.1"/>
    <property type="molecule type" value="Genomic_DNA"/>
</dbReference>
<name>A0A9W4T9A4_9GLOM</name>
<evidence type="ECO:0000259" key="1">
    <source>
        <dbReference type="PROSITE" id="PS50165"/>
    </source>
</evidence>
<dbReference type="PANTHER" id="PTHR30562">
    <property type="entry name" value="UVRC/OXIDOREDUCTASE"/>
    <property type="match status" value="1"/>
</dbReference>